<dbReference type="Pfam" id="PF03693">
    <property type="entry name" value="ParD_antitoxin"/>
    <property type="match status" value="1"/>
</dbReference>
<protein>
    <submittedName>
        <fullName evidence="3">Type II toxin-antitoxin system ParD family antitoxin</fullName>
    </submittedName>
</protein>
<comment type="similarity">
    <text evidence="1">Belongs to the ParD antitoxin family.</text>
</comment>
<organism evidence="3 4">
    <name type="scientific">Alterisphingorhabdus coralli</name>
    <dbReference type="NCBI Taxonomy" id="3071408"/>
    <lineage>
        <taxon>Bacteria</taxon>
        <taxon>Pseudomonadati</taxon>
        <taxon>Pseudomonadota</taxon>
        <taxon>Alphaproteobacteria</taxon>
        <taxon>Sphingomonadales</taxon>
        <taxon>Sphingomonadaceae</taxon>
        <taxon>Alterisphingorhabdus (ex Yan et al. 2024)</taxon>
    </lineage>
</organism>
<keyword evidence="2" id="KW-1277">Toxin-antitoxin system</keyword>
<dbReference type="PANTHER" id="PTHR36582:SF2">
    <property type="entry name" value="ANTITOXIN PARD"/>
    <property type="match status" value="1"/>
</dbReference>
<dbReference type="PANTHER" id="PTHR36582">
    <property type="entry name" value="ANTITOXIN PARD"/>
    <property type="match status" value="1"/>
</dbReference>
<dbReference type="InterPro" id="IPR010985">
    <property type="entry name" value="Ribbon_hlx_hlx"/>
</dbReference>
<dbReference type="InterPro" id="IPR022789">
    <property type="entry name" value="ParD"/>
</dbReference>
<dbReference type="AlphaFoldDB" id="A0AA97F7T8"/>
<dbReference type="RefSeq" id="WP_317082938.1">
    <property type="nucleotide sequence ID" value="NZ_CP136594.1"/>
</dbReference>
<evidence type="ECO:0000256" key="1">
    <source>
        <dbReference type="ARBA" id="ARBA00008580"/>
    </source>
</evidence>
<evidence type="ECO:0000313" key="3">
    <source>
        <dbReference type="EMBL" id="WOE75761.1"/>
    </source>
</evidence>
<dbReference type="EMBL" id="CP136594">
    <property type="protein sequence ID" value="WOE75761.1"/>
    <property type="molecule type" value="Genomic_DNA"/>
</dbReference>
<gene>
    <name evidence="3" type="ORF">RB602_03340</name>
</gene>
<sequence>MTQLNVSIPPALKEWIDSRVAEGRYASASDYIRDIIRRDQDSINAETEWLREQIQIGLDSGVSDETPETVIENVIARRKQRHGLG</sequence>
<dbReference type="GO" id="GO:0006355">
    <property type="term" value="P:regulation of DNA-templated transcription"/>
    <property type="evidence" value="ECO:0007669"/>
    <property type="project" value="InterPro"/>
</dbReference>
<dbReference type="InterPro" id="IPR038296">
    <property type="entry name" value="ParD_sf"/>
</dbReference>
<dbReference type="NCBIfam" id="TIGR02606">
    <property type="entry name" value="antidote_CC2985"/>
    <property type="match status" value="1"/>
</dbReference>
<proteinExistence type="inferred from homology"/>
<dbReference type="Gene3D" id="6.10.10.120">
    <property type="entry name" value="Antitoxin ParD1-like"/>
    <property type="match status" value="1"/>
</dbReference>
<keyword evidence="4" id="KW-1185">Reference proteome</keyword>
<accession>A0AA97F7T8</accession>
<dbReference type="CDD" id="cd22231">
    <property type="entry name" value="RHH_NikR_HicB-like"/>
    <property type="match status" value="1"/>
</dbReference>
<dbReference type="KEGG" id="acoa:RB602_03340"/>
<dbReference type="SUPFAM" id="SSF47598">
    <property type="entry name" value="Ribbon-helix-helix"/>
    <property type="match status" value="1"/>
</dbReference>
<name>A0AA97F7T8_9SPHN</name>
<evidence type="ECO:0000256" key="2">
    <source>
        <dbReference type="ARBA" id="ARBA00022649"/>
    </source>
</evidence>
<dbReference type="Proteomes" id="UP001302429">
    <property type="component" value="Chromosome"/>
</dbReference>
<reference evidence="3 4" key="1">
    <citation type="submission" date="2023-10" db="EMBL/GenBank/DDBJ databases">
        <title>Complete genome sequence of a Sphingomonadaceae bacterium.</title>
        <authorList>
            <person name="Yan C."/>
        </authorList>
    </citation>
    <scope>NUCLEOTIDE SEQUENCE [LARGE SCALE GENOMIC DNA]</scope>
    <source>
        <strain evidence="3 4">SCSIO 66989</strain>
    </source>
</reference>
<evidence type="ECO:0000313" key="4">
    <source>
        <dbReference type="Proteomes" id="UP001302429"/>
    </source>
</evidence>